<protein>
    <submittedName>
        <fullName evidence="1">Uncharacterized protein</fullName>
    </submittedName>
</protein>
<dbReference type="VEuPathDB" id="FungiDB:ASPVEDRAFT_79519"/>
<organism evidence="1 2">
    <name type="scientific">Aspergillus versicolor CBS 583.65</name>
    <dbReference type="NCBI Taxonomy" id="1036611"/>
    <lineage>
        <taxon>Eukaryota</taxon>
        <taxon>Fungi</taxon>
        <taxon>Dikarya</taxon>
        <taxon>Ascomycota</taxon>
        <taxon>Pezizomycotina</taxon>
        <taxon>Eurotiomycetes</taxon>
        <taxon>Eurotiomycetidae</taxon>
        <taxon>Eurotiales</taxon>
        <taxon>Aspergillaceae</taxon>
        <taxon>Aspergillus</taxon>
        <taxon>Aspergillus subgen. Nidulantes</taxon>
    </lineage>
</organism>
<dbReference type="Proteomes" id="UP000184073">
    <property type="component" value="Unassembled WGS sequence"/>
</dbReference>
<gene>
    <name evidence="1" type="ORF">ASPVEDRAFT_79519</name>
</gene>
<sequence>MPWNHPCQHVPVKQPTNFHESMARLQRTTVCHAINKTNNKSSRLIVKEKRGNPNGWKNGSFKDLTRFNVFSQTNNPIVGWPKRSAWLSLQHQHQRQHRQSGYQQRLDEAANEPMPCWTNEGAGTASHPRCRVRFFIPLLVDPVSVSGMALPGKVRGFDRIIGKPYSAIRNTELGVIITRVQLSGEKTLNHESCC</sequence>
<dbReference type="AlphaFoldDB" id="A0A1L9P8M6"/>
<reference evidence="2" key="1">
    <citation type="journal article" date="2017" name="Genome Biol.">
        <title>Comparative genomics reveals high biological diversity and specific adaptations in the industrially and medically important fungal genus Aspergillus.</title>
        <authorList>
            <person name="de Vries R.P."/>
            <person name="Riley R."/>
            <person name="Wiebenga A."/>
            <person name="Aguilar-Osorio G."/>
            <person name="Amillis S."/>
            <person name="Uchima C.A."/>
            <person name="Anderluh G."/>
            <person name="Asadollahi M."/>
            <person name="Askin M."/>
            <person name="Barry K."/>
            <person name="Battaglia E."/>
            <person name="Bayram O."/>
            <person name="Benocci T."/>
            <person name="Braus-Stromeyer S.A."/>
            <person name="Caldana C."/>
            <person name="Canovas D."/>
            <person name="Cerqueira G.C."/>
            <person name="Chen F."/>
            <person name="Chen W."/>
            <person name="Choi C."/>
            <person name="Clum A."/>
            <person name="Dos Santos R.A."/>
            <person name="Damasio A.R."/>
            <person name="Diallinas G."/>
            <person name="Emri T."/>
            <person name="Fekete E."/>
            <person name="Flipphi M."/>
            <person name="Freyberg S."/>
            <person name="Gallo A."/>
            <person name="Gournas C."/>
            <person name="Habgood R."/>
            <person name="Hainaut M."/>
            <person name="Harispe M.L."/>
            <person name="Henrissat B."/>
            <person name="Hilden K.S."/>
            <person name="Hope R."/>
            <person name="Hossain A."/>
            <person name="Karabika E."/>
            <person name="Karaffa L."/>
            <person name="Karanyi Z."/>
            <person name="Krasevec N."/>
            <person name="Kuo A."/>
            <person name="Kusch H."/>
            <person name="LaButti K."/>
            <person name="Lagendijk E.L."/>
            <person name="Lapidus A."/>
            <person name="Levasseur A."/>
            <person name="Lindquist E."/>
            <person name="Lipzen A."/>
            <person name="Logrieco A.F."/>
            <person name="MacCabe A."/>
            <person name="Maekelae M.R."/>
            <person name="Malavazi I."/>
            <person name="Melin P."/>
            <person name="Meyer V."/>
            <person name="Mielnichuk N."/>
            <person name="Miskei M."/>
            <person name="Molnar A.P."/>
            <person name="Mule G."/>
            <person name="Ngan C.Y."/>
            <person name="Orejas M."/>
            <person name="Orosz E."/>
            <person name="Ouedraogo J.P."/>
            <person name="Overkamp K.M."/>
            <person name="Park H.-S."/>
            <person name="Perrone G."/>
            <person name="Piumi F."/>
            <person name="Punt P.J."/>
            <person name="Ram A.F."/>
            <person name="Ramon A."/>
            <person name="Rauscher S."/>
            <person name="Record E."/>
            <person name="Riano-Pachon D.M."/>
            <person name="Robert V."/>
            <person name="Roehrig J."/>
            <person name="Ruller R."/>
            <person name="Salamov A."/>
            <person name="Salih N.S."/>
            <person name="Samson R.A."/>
            <person name="Sandor E."/>
            <person name="Sanguinetti M."/>
            <person name="Schuetze T."/>
            <person name="Sepcic K."/>
            <person name="Shelest E."/>
            <person name="Sherlock G."/>
            <person name="Sophianopoulou V."/>
            <person name="Squina F.M."/>
            <person name="Sun H."/>
            <person name="Susca A."/>
            <person name="Todd R.B."/>
            <person name="Tsang A."/>
            <person name="Unkles S.E."/>
            <person name="van de Wiele N."/>
            <person name="van Rossen-Uffink D."/>
            <person name="Oliveira J.V."/>
            <person name="Vesth T.C."/>
            <person name="Visser J."/>
            <person name="Yu J.-H."/>
            <person name="Zhou M."/>
            <person name="Andersen M.R."/>
            <person name="Archer D.B."/>
            <person name="Baker S.E."/>
            <person name="Benoit I."/>
            <person name="Brakhage A.A."/>
            <person name="Braus G.H."/>
            <person name="Fischer R."/>
            <person name="Frisvad J.C."/>
            <person name="Goldman G.H."/>
            <person name="Houbraken J."/>
            <person name="Oakley B."/>
            <person name="Pocsi I."/>
            <person name="Scazzocchio C."/>
            <person name="Seiboth B."/>
            <person name="vanKuyk P.A."/>
            <person name="Wortman J."/>
            <person name="Dyer P.S."/>
            <person name="Grigoriev I.V."/>
        </authorList>
    </citation>
    <scope>NUCLEOTIDE SEQUENCE [LARGE SCALE GENOMIC DNA]</scope>
    <source>
        <strain evidence="2">CBS 583.65</strain>
    </source>
</reference>
<accession>A0A1L9P8M6</accession>
<dbReference type="RefSeq" id="XP_040663596.1">
    <property type="nucleotide sequence ID" value="XM_040816705.1"/>
</dbReference>
<evidence type="ECO:0000313" key="1">
    <source>
        <dbReference type="EMBL" id="OJI97833.1"/>
    </source>
</evidence>
<evidence type="ECO:0000313" key="2">
    <source>
        <dbReference type="Proteomes" id="UP000184073"/>
    </source>
</evidence>
<dbReference type="EMBL" id="KV878126">
    <property type="protein sequence ID" value="OJI97833.1"/>
    <property type="molecule type" value="Genomic_DNA"/>
</dbReference>
<proteinExistence type="predicted"/>
<keyword evidence="2" id="KW-1185">Reference proteome</keyword>
<dbReference type="GeneID" id="63732216"/>
<name>A0A1L9P8M6_ASPVE</name>